<reference evidence="4 5" key="1">
    <citation type="submission" date="2022-12" db="EMBL/GenBank/DDBJ databases">
        <title>Chromosome-level genome of Tegillarca granosa.</title>
        <authorList>
            <person name="Kim J."/>
        </authorList>
    </citation>
    <scope>NUCLEOTIDE SEQUENCE [LARGE SCALE GENOMIC DNA]</scope>
    <source>
        <strain evidence="4">Teg-2019</strain>
        <tissue evidence="4">Adductor muscle</tissue>
    </source>
</reference>
<dbReference type="Proteomes" id="UP001217089">
    <property type="component" value="Unassembled WGS sequence"/>
</dbReference>
<gene>
    <name evidence="4" type="ORF">KUTeg_024794</name>
</gene>
<evidence type="ECO:0000256" key="1">
    <source>
        <dbReference type="ARBA" id="ARBA00005771"/>
    </source>
</evidence>
<dbReference type="InterPro" id="IPR027417">
    <property type="entry name" value="P-loop_NTPase"/>
</dbReference>
<evidence type="ECO:0000256" key="2">
    <source>
        <dbReference type="ARBA" id="ARBA00022679"/>
    </source>
</evidence>
<dbReference type="SUPFAM" id="SSF52540">
    <property type="entry name" value="P-loop containing nucleoside triphosphate hydrolases"/>
    <property type="match status" value="1"/>
</dbReference>
<organism evidence="4 5">
    <name type="scientific">Tegillarca granosa</name>
    <name type="common">Malaysian cockle</name>
    <name type="synonym">Anadara granosa</name>
    <dbReference type="NCBI Taxonomy" id="220873"/>
    <lineage>
        <taxon>Eukaryota</taxon>
        <taxon>Metazoa</taxon>
        <taxon>Spiralia</taxon>
        <taxon>Lophotrochozoa</taxon>
        <taxon>Mollusca</taxon>
        <taxon>Bivalvia</taxon>
        <taxon>Autobranchia</taxon>
        <taxon>Pteriomorphia</taxon>
        <taxon>Arcoida</taxon>
        <taxon>Arcoidea</taxon>
        <taxon>Arcidae</taxon>
        <taxon>Tegillarca</taxon>
    </lineage>
</organism>
<name>A0ABQ9DYF5_TEGGR</name>
<evidence type="ECO:0000313" key="5">
    <source>
        <dbReference type="Proteomes" id="UP001217089"/>
    </source>
</evidence>
<dbReference type="InterPro" id="IPR000863">
    <property type="entry name" value="Sulfotransferase_dom"/>
</dbReference>
<dbReference type="Gene3D" id="3.40.50.300">
    <property type="entry name" value="P-loop containing nucleotide triphosphate hydrolases"/>
    <property type="match status" value="2"/>
</dbReference>
<proteinExistence type="inferred from homology"/>
<comment type="caution">
    <text evidence="4">The sequence shown here is derived from an EMBL/GenBank/DDBJ whole genome shotgun (WGS) entry which is preliminary data.</text>
</comment>
<comment type="similarity">
    <text evidence="1">Belongs to the sulfotransferase 1 family.</text>
</comment>
<accession>A0ABQ9DYF5</accession>
<dbReference type="EMBL" id="JARBDR010000923">
    <property type="protein sequence ID" value="KAJ8298263.1"/>
    <property type="molecule type" value="Genomic_DNA"/>
</dbReference>
<keyword evidence="2" id="KW-0808">Transferase</keyword>
<dbReference type="Pfam" id="PF00685">
    <property type="entry name" value="Sulfotransfer_1"/>
    <property type="match status" value="1"/>
</dbReference>
<evidence type="ECO:0000313" key="4">
    <source>
        <dbReference type="EMBL" id="KAJ8298263.1"/>
    </source>
</evidence>
<protein>
    <recommendedName>
        <fullName evidence="3">Sulfotransferase domain-containing protein</fullName>
    </recommendedName>
</protein>
<keyword evidence="5" id="KW-1185">Reference proteome</keyword>
<dbReference type="PANTHER" id="PTHR11783">
    <property type="entry name" value="SULFOTRANSFERASE SULT"/>
    <property type="match status" value="1"/>
</dbReference>
<sequence>MLVNGNDEYIEKENFLIWIDAFPKQVLDELPSPRVMVTHIPFKYLPKQLEERGRVICVFRNPKDVAVSFYNWAKDINFAEFDGTFGDYLPMFCNGDGKMGDWINWFTVAQNEEFDKIYNEKMKDSKLSFTYRA</sequence>
<evidence type="ECO:0000259" key="3">
    <source>
        <dbReference type="Pfam" id="PF00685"/>
    </source>
</evidence>
<feature type="domain" description="Sulfotransferase" evidence="3">
    <location>
        <begin position="24"/>
        <end position="103"/>
    </location>
</feature>